<evidence type="ECO:0000259" key="5">
    <source>
        <dbReference type="PROSITE" id="PS50929"/>
    </source>
</evidence>
<proteinExistence type="predicted"/>
<evidence type="ECO:0000256" key="1">
    <source>
        <dbReference type="ARBA" id="ARBA00004141"/>
    </source>
</evidence>
<gene>
    <name evidence="6" type="ORF">BFJ69_g7858</name>
</gene>
<evidence type="ECO:0000313" key="7">
    <source>
        <dbReference type="Proteomes" id="UP000285084"/>
    </source>
</evidence>
<evidence type="ECO:0000256" key="4">
    <source>
        <dbReference type="ARBA" id="ARBA00023136"/>
    </source>
</evidence>
<keyword evidence="2" id="KW-0812">Transmembrane</keyword>
<dbReference type="VEuPathDB" id="FungiDB:HZS61_017396"/>
<dbReference type="VEuPathDB" id="FungiDB:FOXG_09366"/>
<evidence type="ECO:0000256" key="2">
    <source>
        <dbReference type="ARBA" id="ARBA00022692"/>
    </source>
</evidence>
<accession>A0A420N4T4</accession>
<dbReference type="InterPro" id="IPR011527">
    <property type="entry name" value="ABC1_TM_dom"/>
</dbReference>
<dbReference type="EMBL" id="MRCX01000063">
    <property type="protein sequence ID" value="RKK75268.1"/>
    <property type="molecule type" value="Genomic_DNA"/>
</dbReference>
<dbReference type="VEuPathDB" id="FungiDB:FOIG_14068"/>
<dbReference type="VEuPathDB" id="FungiDB:FOC4_g10002545"/>
<dbReference type="Pfam" id="PF00664">
    <property type="entry name" value="ABC_membrane"/>
    <property type="match status" value="1"/>
</dbReference>
<dbReference type="PANTHER" id="PTHR24221">
    <property type="entry name" value="ATP-BINDING CASSETTE SUB-FAMILY B"/>
    <property type="match status" value="1"/>
</dbReference>
<dbReference type="GO" id="GO:0005524">
    <property type="term" value="F:ATP binding"/>
    <property type="evidence" value="ECO:0007669"/>
    <property type="project" value="InterPro"/>
</dbReference>
<protein>
    <recommendedName>
        <fullName evidence="5">ABC transmembrane type-1 domain-containing protein</fullName>
    </recommendedName>
</protein>
<dbReference type="GO" id="GO:0140359">
    <property type="term" value="F:ABC-type transporter activity"/>
    <property type="evidence" value="ECO:0007669"/>
    <property type="project" value="InterPro"/>
</dbReference>
<reference evidence="6 7" key="1">
    <citation type="journal article" date="2018" name="Sci. Rep.">
        <title>Characterisation of pathogen-specific regions and novel effector candidates in Fusarium oxysporum f. sp. cepae.</title>
        <authorList>
            <person name="Armitage A.D."/>
            <person name="Taylor A."/>
            <person name="Sobczyk M.K."/>
            <person name="Baxter L."/>
            <person name="Greenfield B.P."/>
            <person name="Bates H.J."/>
            <person name="Wilson F."/>
            <person name="Jackson A.C."/>
            <person name="Ott S."/>
            <person name="Harrison R.J."/>
            <person name="Clarkson J.P."/>
        </authorList>
    </citation>
    <scope>NUCLEOTIDE SEQUENCE [LARGE SCALE GENOMIC DNA]</scope>
    <source>
        <strain evidence="6 7">Fo_A13</strain>
    </source>
</reference>
<keyword evidence="3" id="KW-1133">Transmembrane helix</keyword>
<organism evidence="6 7">
    <name type="scientific">Fusarium oxysporum</name>
    <name type="common">Fusarium vascular wilt</name>
    <dbReference type="NCBI Taxonomy" id="5507"/>
    <lineage>
        <taxon>Eukaryota</taxon>
        <taxon>Fungi</taxon>
        <taxon>Dikarya</taxon>
        <taxon>Ascomycota</taxon>
        <taxon>Pezizomycotina</taxon>
        <taxon>Sordariomycetes</taxon>
        <taxon>Hypocreomycetidae</taxon>
        <taxon>Hypocreales</taxon>
        <taxon>Nectriaceae</taxon>
        <taxon>Fusarium</taxon>
        <taxon>Fusarium oxysporum species complex</taxon>
    </lineage>
</organism>
<comment type="subcellular location">
    <subcellularLocation>
        <location evidence="1">Membrane</location>
        <topology evidence="1">Multi-pass membrane protein</topology>
    </subcellularLocation>
</comment>
<dbReference type="Proteomes" id="UP000285084">
    <property type="component" value="Unassembled WGS sequence"/>
</dbReference>
<dbReference type="SUPFAM" id="SSF90123">
    <property type="entry name" value="ABC transporter transmembrane region"/>
    <property type="match status" value="1"/>
</dbReference>
<comment type="caution">
    <text evidence="6">The sequence shown here is derived from an EMBL/GenBank/DDBJ whole genome shotgun (WGS) entry which is preliminary data.</text>
</comment>
<dbReference type="InterPro" id="IPR039421">
    <property type="entry name" value="Type_1_exporter"/>
</dbReference>
<dbReference type="PANTHER" id="PTHR24221:SF503">
    <property type="entry name" value="MITOCHONDRIAL POTASSIUM CHANNEL ATP-BINDING SUBUNIT"/>
    <property type="match status" value="1"/>
</dbReference>
<dbReference type="PROSITE" id="PS50929">
    <property type="entry name" value="ABC_TM1F"/>
    <property type="match status" value="1"/>
</dbReference>
<dbReference type="VEuPathDB" id="FungiDB:FOMG_08196"/>
<name>A0A420N4T4_FUSOX</name>
<dbReference type="VEuPathDB" id="FungiDB:FOZG_12662"/>
<dbReference type="VEuPathDB" id="FungiDB:FOC1_g10006309"/>
<dbReference type="GO" id="GO:0016020">
    <property type="term" value="C:membrane"/>
    <property type="evidence" value="ECO:0007669"/>
    <property type="project" value="UniProtKB-SubCell"/>
</dbReference>
<feature type="domain" description="ABC transmembrane type-1" evidence="5">
    <location>
        <begin position="83"/>
        <end position="364"/>
    </location>
</feature>
<dbReference type="Gene3D" id="1.20.1560.10">
    <property type="entry name" value="ABC transporter type 1, transmembrane domain"/>
    <property type="match status" value="1"/>
</dbReference>
<dbReference type="AlphaFoldDB" id="A0A420N4T4"/>
<evidence type="ECO:0000313" key="6">
    <source>
        <dbReference type="EMBL" id="RKK75268.1"/>
    </source>
</evidence>
<sequence length="419" mass="47648">MPGQSQNYAFRYLSYETASGTEDNVYNAHAKRSNTEDGSDSVKRPTNEILNKTGEFLDYFAKFSYLVPLLGPKKDRKVQFCMVVCLICLAADRVFNVLIPRQLGIIVDQLSAEQNPFRALLVWLALSAISEEGAIGLIKTLVRIPTRQFSYRQITNSAFNHIMSLSMDFHTAEDSAEMMAAVQQGKSLTNFLETLILEILPSFLDLLISFGLLCWKFNSYVAIAIAAAAATFISVEVTVSNRNINNRQEYSKAEREEARVMHQAVQGWQTVTCFNMLTFEKQRLSLGVDKQLAASLTWGMCDAYIQGMLDFLLPCMFFIIASLILYETSQGRSSPGDFAFFVRYWEELMWPLKTLFHNYRYMLSDLGDAKRLGDLFQTKSTIIDREDAKDLDKAQGYVKYRSVHFSYSSGKETIRDFSL</sequence>
<evidence type="ECO:0000256" key="3">
    <source>
        <dbReference type="ARBA" id="ARBA00022989"/>
    </source>
</evidence>
<dbReference type="InterPro" id="IPR036640">
    <property type="entry name" value="ABC1_TM_sf"/>
</dbReference>
<keyword evidence="4" id="KW-0472">Membrane</keyword>